<dbReference type="CDD" id="cd11374">
    <property type="entry name" value="CE4_u10"/>
    <property type="match status" value="1"/>
</dbReference>
<accession>A0A7W7AKU2</accession>
<proteinExistence type="predicted"/>
<dbReference type="RefSeq" id="WP_246360620.1">
    <property type="nucleotide sequence ID" value="NZ_JACHNY010000006.1"/>
</dbReference>
<dbReference type="InterPro" id="IPR018763">
    <property type="entry name" value="DUF2334"/>
</dbReference>
<dbReference type="GO" id="GO:0005975">
    <property type="term" value="P:carbohydrate metabolic process"/>
    <property type="evidence" value="ECO:0007669"/>
    <property type="project" value="InterPro"/>
</dbReference>
<organism evidence="1 2">
    <name type="scientific">Sphingomonas abaci</name>
    <dbReference type="NCBI Taxonomy" id="237611"/>
    <lineage>
        <taxon>Bacteria</taxon>
        <taxon>Pseudomonadati</taxon>
        <taxon>Pseudomonadota</taxon>
        <taxon>Alphaproteobacteria</taxon>
        <taxon>Sphingomonadales</taxon>
        <taxon>Sphingomonadaceae</taxon>
        <taxon>Sphingomonas</taxon>
    </lineage>
</organism>
<dbReference type="InterPro" id="IPR011330">
    <property type="entry name" value="Glyco_hydro/deAcase_b/a-brl"/>
</dbReference>
<protein>
    <recommendedName>
        <fullName evidence="3">DUF2334 domain-containing protein</fullName>
    </recommendedName>
</protein>
<evidence type="ECO:0008006" key="3">
    <source>
        <dbReference type="Google" id="ProtNLM"/>
    </source>
</evidence>
<evidence type="ECO:0000313" key="1">
    <source>
        <dbReference type="EMBL" id="MBB4618892.1"/>
    </source>
</evidence>
<reference evidence="1 2" key="1">
    <citation type="submission" date="2020-08" db="EMBL/GenBank/DDBJ databases">
        <title>Genomic Encyclopedia of Type Strains, Phase IV (KMG-IV): sequencing the most valuable type-strain genomes for metagenomic binning, comparative biology and taxonomic classification.</title>
        <authorList>
            <person name="Goeker M."/>
        </authorList>
    </citation>
    <scope>NUCLEOTIDE SEQUENCE [LARGE SCALE GENOMIC DNA]</scope>
    <source>
        <strain evidence="1 2">DSM 15867</strain>
    </source>
</reference>
<gene>
    <name evidence="1" type="ORF">GGQ96_003038</name>
</gene>
<comment type="caution">
    <text evidence="1">The sequence shown here is derived from an EMBL/GenBank/DDBJ whole genome shotgun (WGS) entry which is preliminary data.</text>
</comment>
<dbReference type="EMBL" id="JACHNY010000006">
    <property type="protein sequence ID" value="MBB4618892.1"/>
    <property type="molecule type" value="Genomic_DNA"/>
</dbReference>
<name>A0A7W7AKU2_9SPHN</name>
<dbReference type="Proteomes" id="UP000574769">
    <property type="component" value="Unassembled WGS sequence"/>
</dbReference>
<dbReference type="Gene3D" id="3.20.20.370">
    <property type="entry name" value="Glycoside hydrolase/deacetylase"/>
    <property type="match status" value="1"/>
</dbReference>
<evidence type="ECO:0000313" key="2">
    <source>
        <dbReference type="Proteomes" id="UP000574769"/>
    </source>
</evidence>
<sequence>MPSLPFRPAALIPPAADRRLLVSIHDVSPAFTAPVEALAARLRVLLGGPRFAMLVVPNHWGRAPIAGDAAFARRLRGWADEGIEMFLHGWLHRDDSRHDGAAAAFKARHMTAGEGEFLGLSAAEAERRLRDGRDIVEQAIGRPVAGFIAPAWLYGEGAHQALAATGFALAEDHWRVWRPQGGETVARGPVITWASRSTARTASSLAVAGVARTARRMVPVVRLAVHPGDMTKTSIVASIARTVRALAEVRQVVRYADLDHGVGRGKGRKAA</sequence>
<dbReference type="AlphaFoldDB" id="A0A7W7AKU2"/>
<dbReference type="SUPFAM" id="SSF88713">
    <property type="entry name" value="Glycoside hydrolase/deacetylase"/>
    <property type="match status" value="1"/>
</dbReference>
<dbReference type="Pfam" id="PF10096">
    <property type="entry name" value="DUF2334"/>
    <property type="match status" value="1"/>
</dbReference>
<keyword evidence="2" id="KW-1185">Reference proteome</keyword>